<accession>I7M975</accession>
<reference evidence="2" key="1">
    <citation type="journal article" date="2006" name="PLoS Biol.">
        <title>Macronuclear genome sequence of the ciliate Tetrahymena thermophila, a model eukaryote.</title>
        <authorList>
            <person name="Eisen J.A."/>
            <person name="Coyne R.S."/>
            <person name="Wu M."/>
            <person name="Wu D."/>
            <person name="Thiagarajan M."/>
            <person name="Wortman J.R."/>
            <person name="Badger J.H."/>
            <person name="Ren Q."/>
            <person name="Amedeo P."/>
            <person name="Jones K.M."/>
            <person name="Tallon L.J."/>
            <person name="Delcher A.L."/>
            <person name="Salzberg S.L."/>
            <person name="Silva J.C."/>
            <person name="Haas B.J."/>
            <person name="Majoros W.H."/>
            <person name="Farzad M."/>
            <person name="Carlton J.M."/>
            <person name="Smith R.K. Jr."/>
            <person name="Garg J."/>
            <person name="Pearlman R.E."/>
            <person name="Karrer K.M."/>
            <person name="Sun L."/>
            <person name="Manning G."/>
            <person name="Elde N.C."/>
            <person name="Turkewitz A.P."/>
            <person name="Asai D.J."/>
            <person name="Wilkes D.E."/>
            <person name="Wang Y."/>
            <person name="Cai H."/>
            <person name="Collins K."/>
            <person name="Stewart B.A."/>
            <person name="Lee S.R."/>
            <person name="Wilamowska K."/>
            <person name="Weinberg Z."/>
            <person name="Ruzzo W.L."/>
            <person name="Wloga D."/>
            <person name="Gaertig J."/>
            <person name="Frankel J."/>
            <person name="Tsao C.-C."/>
            <person name="Gorovsky M.A."/>
            <person name="Keeling P.J."/>
            <person name="Waller R.F."/>
            <person name="Patron N.J."/>
            <person name="Cherry J.M."/>
            <person name="Stover N.A."/>
            <person name="Krieger C.J."/>
            <person name="del Toro C."/>
            <person name="Ryder H.F."/>
            <person name="Williamson S.C."/>
            <person name="Barbeau R.A."/>
            <person name="Hamilton E.P."/>
            <person name="Orias E."/>
        </authorList>
    </citation>
    <scope>NUCLEOTIDE SEQUENCE [LARGE SCALE GENOMIC DNA]</scope>
    <source>
        <strain evidence="2">SB210</strain>
    </source>
</reference>
<dbReference type="GeneID" id="7836113"/>
<dbReference type="AlphaFoldDB" id="I7M975"/>
<dbReference type="Proteomes" id="UP000009168">
    <property type="component" value="Unassembled WGS sequence"/>
</dbReference>
<gene>
    <name evidence="1" type="ORF">TTHERM_00316040</name>
</gene>
<dbReference type="KEGG" id="tet:TTHERM_00316040"/>
<dbReference type="RefSeq" id="XP_001021296.1">
    <property type="nucleotide sequence ID" value="XM_001021296.1"/>
</dbReference>
<keyword evidence="2" id="KW-1185">Reference proteome</keyword>
<proteinExistence type="predicted"/>
<sequence>MSSQDSRISDEEFERRLNAKSYNTTYRAPDEQNVQKDKYIDDWFKSQRQQSGQTLLNEIKEFEEQKQLQNFTQQQTGATQALPPNAINSQQSKFFNETKILFPKELKFENFLNDKYASFYYFSHHPKTSNKFEISDIDTSDRLLKSRNTGYLTTWLSISLVSYYMTKYLKHSNIPWGITYKFTFIGFLAKYLFFPSVMSSTIDKYLLAAPFEKRLDQIIQKYSLSSDPLFREVFESQQKK</sequence>
<protein>
    <submittedName>
        <fullName evidence="1">Uncharacterized protein</fullName>
    </submittedName>
</protein>
<dbReference type="InParanoid" id="I7M975"/>
<dbReference type="EMBL" id="GG662605">
    <property type="protein sequence ID" value="EAS01051.1"/>
    <property type="molecule type" value="Genomic_DNA"/>
</dbReference>
<dbReference type="HOGENOM" id="CLU_1158394_0_0_1"/>
<evidence type="ECO:0000313" key="1">
    <source>
        <dbReference type="EMBL" id="EAS01051.1"/>
    </source>
</evidence>
<evidence type="ECO:0000313" key="2">
    <source>
        <dbReference type="Proteomes" id="UP000009168"/>
    </source>
</evidence>
<name>I7M975_TETTS</name>
<organism evidence="1 2">
    <name type="scientific">Tetrahymena thermophila (strain SB210)</name>
    <dbReference type="NCBI Taxonomy" id="312017"/>
    <lineage>
        <taxon>Eukaryota</taxon>
        <taxon>Sar</taxon>
        <taxon>Alveolata</taxon>
        <taxon>Ciliophora</taxon>
        <taxon>Intramacronucleata</taxon>
        <taxon>Oligohymenophorea</taxon>
        <taxon>Hymenostomatida</taxon>
        <taxon>Tetrahymenina</taxon>
        <taxon>Tetrahymenidae</taxon>
        <taxon>Tetrahymena</taxon>
    </lineage>
</organism>
<dbReference type="OrthoDB" id="10655562at2759"/>